<evidence type="ECO:0000256" key="1">
    <source>
        <dbReference type="ARBA" id="ARBA00004370"/>
    </source>
</evidence>
<protein>
    <recommendedName>
        <fullName evidence="6">G-protein coupled receptors family 1 profile domain-containing protein</fullName>
    </recommendedName>
</protein>
<name>A0A815HMA4_9BILA</name>
<feature type="transmembrane region" description="Helical" evidence="5">
    <location>
        <begin position="27"/>
        <end position="50"/>
    </location>
</feature>
<dbReference type="PROSITE" id="PS00237">
    <property type="entry name" value="G_PROTEIN_RECEP_F1_1"/>
    <property type="match status" value="1"/>
</dbReference>
<evidence type="ECO:0000256" key="3">
    <source>
        <dbReference type="ARBA" id="ARBA00022989"/>
    </source>
</evidence>
<keyword evidence="2 5" id="KW-0812">Transmembrane</keyword>
<dbReference type="PROSITE" id="PS50262">
    <property type="entry name" value="G_PROTEIN_RECEP_F1_2"/>
    <property type="match status" value="1"/>
</dbReference>
<gene>
    <name evidence="7" type="ORF">IZO911_LOCUS36953</name>
</gene>
<evidence type="ECO:0000259" key="6">
    <source>
        <dbReference type="PROSITE" id="PS50262"/>
    </source>
</evidence>
<feature type="transmembrane region" description="Helical" evidence="5">
    <location>
        <begin position="62"/>
        <end position="87"/>
    </location>
</feature>
<feature type="domain" description="G-protein coupled receptors family 1 profile" evidence="6">
    <location>
        <begin position="41"/>
        <end position="243"/>
    </location>
</feature>
<dbReference type="InterPro" id="IPR017452">
    <property type="entry name" value="GPCR_Rhodpsn_7TM"/>
</dbReference>
<feature type="transmembrane region" description="Helical" evidence="5">
    <location>
        <begin position="99"/>
        <end position="121"/>
    </location>
</feature>
<evidence type="ECO:0000313" key="8">
    <source>
        <dbReference type="Proteomes" id="UP000663860"/>
    </source>
</evidence>
<keyword evidence="3 5" id="KW-1133">Transmembrane helix</keyword>
<dbReference type="SUPFAM" id="SSF81321">
    <property type="entry name" value="Family A G protein-coupled receptor-like"/>
    <property type="match status" value="1"/>
</dbReference>
<feature type="transmembrane region" description="Helical" evidence="5">
    <location>
        <begin position="240"/>
        <end position="263"/>
    </location>
</feature>
<proteinExistence type="predicted"/>
<dbReference type="Gene3D" id="1.20.1070.10">
    <property type="entry name" value="Rhodopsin 7-helix transmembrane proteins"/>
    <property type="match status" value="1"/>
</dbReference>
<keyword evidence="4 5" id="KW-0472">Membrane</keyword>
<sequence>MSFGNSSDNGGESFSISEISIPRPVRFWLMLLCDIPSVVCSFFLIIHIIMNRNHRHALHNHTIFLILIFNLPIQLIDISFFLIFFSYGSVQPSQPFVCLLWWFVDNGWYAGGLVLMAWLAIERHIFIFHDRLLLNRRGRFLFHYLPLIIIVTYILLFYLIVVFILPCENDYLYTVPICGGSPCYESYGILGMWEFIVNLSIPILLEGITSIALILRVQIQRRRLRQSNQWRGQRRMINQLLLVSSLNIGINFSGTVLLIAHLYGLPQEYGAEAQLYYFFLDYNGDYIYFYVRTYNLTTNYTDPNWMLLFLNTDANYTTGWLGYDFVINRNVRSSQETSLERNNASDSYIWTKIADISYAMKGKELELMIPRKLLAIPASYVTIDFKWADNIQQDGTWSDFTLNGDSAPPDRFNFRAQLN</sequence>
<accession>A0A815HMA4</accession>
<dbReference type="CDD" id="cd00637">
    <property type="entry name" value="7tm_classA_rhodopsin-like"/>
    <property type="match status" value="1"/>
</dbReference>
<dbReference type="EMBL" id="CAJNOE010000894">
    <property type="protein sequence ID" value="CAF1354393.1"/>
    <property type="molecule type" value="Genomic_DNA"/>
</dbReference>
<evidence type="ECO:0000256" key="4">
    <source>
        <dbReference type="ARBA" id="ARBA00023136"/>
    </source>
</evidence>
<dbReference type="Proteomes" id="UP000663860">
    <property type="component" value="Unassembled WGS sequence"/>
</dbReference>
<evidence type="ECO:0000256" key="2">
    <source>
        <dbReference type="ARBA" id="ARBA00022692"/>
    </source>
</evidence>
<dbReference type="AlphaFoldDB" id="A0A815HMA4"/>
<evidence type="ECO:0000256" key="5">
    <source>
        <dbReference type="SAM" id="Phobius"/>
    </source>
</evidence>
<reference evidence="7" key="1">
    <citation type="submission" date="2021-02" db="EMBL/GenBank/DDBJ databases">
        <authorList>
            <person name="Nowell W R."/>
        </authorList>
    </citation>
    <scope>NUCLEOTIDE SEQUENCE</scope>
</reference>
<evidence type="ECO:0000313" key="7">
    <source>
        <dbReference type="EMBL" id="CAF1354393.1"/>
    </source>
</evidence>
<feature type="transmembrane region" description="Helical" evidence="5">
    <location>
        <begin position="195"/>
        <end position="219"/>
    </location>
</feature>
<comment type="caution">
    <text evidence="7">The sequence shown here is derived from an EMBL/GenBank/DDBJ whole genome shotgun (WGS) entry which is preliminary data.</text>
</comment>
<feature type="transmembrane region" description="Helical" evidence="5">
    <location>
        <begin position="141"/>
        <end position="165"/>
    </location>
</feature>
<dbReference type="GO" id="GO:0016020">
    <property type="term" value="C:membrane"/>
    <property type="evidence" value="ECO:0007669"/>
    <property type="project" value="UniProtKB-SubCell"/>
</dbReference>
<organism evidence="7 8">
    <name type="scientific">Adineta steineri</name>
    <dbReference type="NCBI Taxonomy" id="433720"/>
    <lineage>
        <taxon>Eukaryota</taxon>
        <taxon>Metazoa</taxon>
        <taxon>Spiralia</taxon>
        <taxon>Gnathifera</taxon>
        <taxon>Rotifera</taxon>
        <taxon>Eurotatoria</taxon>
        <taxon>Bdelloidea</taxon>
        <taxon>Adinetida</taxon>
        <taxon>Adinetidae</taxon>
        <taxon>Adineta</taxon>
    </lineage>
</organism>
<comment type="subcellular location">
    <subcellularLocation>
        <location evidence="1">Membrane</location>
    </subcellularLocation>
</comment>
<dbReference type="InterPro" id="IPR000276">
    <property type="entry name" value="GPCR_Rhodpsn"/>
</dbReference>
<dbReference type="GO" id="GO:0004930">
    <property type="term" value="F:G protein-coupled receptor activity"/>
    <property type="evidence" value="ECO:0007669"/>
    <property type="project" value="InterPro"/>
</dbReference>